<comment type="caution">
    <text evidence="5">The sequence shown here is derived from an EMBL/GenBank/DDBJ whole genome shotgun (WGS) entry which is preliminary data.</text>
</comment>
<dbReference type="InterPro" id="IPR036388">
    <property type="entry name" value="WH-like_DNA-bd_sf"/>
</dbReference>
<dbReference type="Pfam" id="PF00891">
    <property type="entry name" value="Methyltransf_2"/>
    <property type="match status" value="1"/>
</dbReference>
<keyword evidence="6" id="KW-1185">Reference proteome</keyword>
<dbReference type="InterPro" id="IPR029063">
    <property type="entry name" value="SAM-dependent_MTases_sf"/>
</dbReference>
<dbReference type="InterPro" id="IPR001077">
    <property type="entry name" value="COMT_C"/>
</dbReference>
<dbReference type="Gene3D" id="3.40.50.150">
    <property type="entry name" value="Vaccinia Virus protein VP39"/>
    <property type="match status" value="1"/>
</dbReference>
<evidence type="ECO:0000256" key="2">
    <source>
        <dbReference type="ARBA" id="ARBA00022679"/>
    </source>
</evidence>
<evidence type="ECO:0000259" key="4">
    <source>
        <dbReference type="Pfam" id="PF00891"/>
    </source>
</evidence>
<dbReference type="SUPFAM" id="SSF46785">
    <property type="entry name" value="Winged helix' DNA-binding domain"/>
    <property type="match status" value="1"/>
</dbReference>
<keyword evidence="1" id="KW-0489">Methyltransferase</keyword>
<evidence type="ECO:0000313" key="6">
    <source>
        <dbReference type="Proteomes" id="UP001305779"/>
    </source>
</evidence>
<dbReference type="SUPFAM" id="SSF53335">
    <property type="entry name" value="S-adenosyl-L-methionine-dependent methyltransferases"/>
    <property type="match status" value="1"/>
</dbReference>
<dbReference type="PROSITE" id="PS51683">
    <property type="entry name" value="SAM_OMT_II"/>
    <property type="match status" value="1"/>
</dbReference>
<proteinExistence type="predicted"/>
<evidence type="ECO:0000313" key="5">
    <source>
        <dbReference type="EMBL" id="KAK4500910.1"/>
    </source>
</evidence>
<sequence>MTETQDPHPRYCIEQAASRQDHIWSSQGSQWSSDIPCRSTEDWVRNHIITTWTDIGEAHNQRNFSKSSYPWSTVFAENFSCDISHTDKRRFTLDEYLASRSSLYGQNLDLKAELLSLATQVDATRGSARVFAEQKISGWEGDLAKVFLVVGTMTKAMGQDQWLKNRIAKYQLRIVETSKRSSKPSQKQHMMANQETVSSLLSNIDNIDKSSFDNDASRLEALRKAQALVQRLEKPWESTVRIVWTQNVIMSSIRIAQDLDLFAHLSETPQTHIQLAQKVDCEDALLLRLLRQLAVGGVIEQQNDEDAWVETDWSRALADPDGLINGISYFYDIATHGLTAPPEYLRRTNYRNPVDNARPPNRDWMGSSFWEYFEQRPTVQTSFYKWLGALIPAVPWPSYYPLEMVMEGADHSRPLAVDVGGGIGNEMKALAAASPEASKYQIIVQDLPSVIKRTKTNIEPPIQAVVHDFFQPQPQDLYGARFFFMCSVMHDWPDVECRKILRHIRDAMKPGYSKLLIRENVLPARAVDSGALGGCLDLVMMTSFASKERTEAQWRSLFESVGLRWVRFFPSADGISGVIEVEV</sequence>
<organism evidence="5 6">
    <name type="scientific">Zasmidium cellare</name>
    <name type="common">Wine cellar mold</name>
    <name type="synonym">Racodium cellare</name>
    <dbReference type="NCBI Taxonomy" id="395010"/>
    <lineage>
        <taxon>Eukaryota</taxon>
        <taxon>Fungi</taxon>
        <taxon>Dikarya</taxon>
        <taxon>Ascomycota</taxon>
        <taxon>Pezizomycotina</taxon>
        <taxon>Dothideomycetes</taxon>
        <taxon>Dothideomycetidae</taxon>
        <taxon>Mycosphaerellales</taxon>
        <taxon>Mycosphaerellaceae</taxon>
        <taxon>Zasmidium</taxon>
    </lineage>
</organism>
<evidence type="ECO:0000256" key="1">
    <source>
        <dbReference type="ARBA" id="ARBA00022603"/>
    </source>
</evidence>
<dbReference type="PANTHER" id="PTHR43712">
    <property type="entry name" value="PUTATIVE (AFU_ORTHOLOGUE AFUA_4G14580)-RELATED"/>
    <property type="match status" value="1"/>
</dbReference>
<evidence type="ECO:0000256" key="3">
    <source>
        <dbReference type="ARBA" id="ARBA00022691"/>
    </source>
</evidence>
<gene>
    <name evidence="5" type="ORF">PRZ48_009102</name>
</gene>
<name>A0ABR0EIC3_ZASCE</name>
<feature type="domain" description="O-methyltransferase C-terminal" evidence="4">
    <location>
        <begin position="416"/>
        <end position="563"/>
    </location>
</feature>
<dbReference type="Proteomes" id="UP001305779">
    <property type="component" value="Unassembled WGS sequence"/>
</dbReference>
<accession>A0ABR0EIC3</accession>
<dbReference type="InterPro" id="IPR036390">
    <property type="entry name" value="WH_DNA-bd_sf"/>
</dbReference>
<dbReference type="Gene3D" id="1.10.10.10">
    <property type="entry name" value="Winged helix-like DNA-binding domain superfamily/Winged helix DNA-binding domain"/>
    <property type="match status" value="1"/>
</dbReference>
<dbReference type="PANTHER" id="PTHR43712:SF17">
    <property type="entry name" value="O-METHYLTRANSFERASE"/>
    <property type="match status" value="1"/>
</dbReference>
<keyword evidence="2" id="KW-0808">Transferase</keyword>
<protein>
    <recommendedName>
        <fullName evidence="4">O-methyltransferase C-terminal domain-containing protein</fullName>
    </recommendedName>
</protein>
<dbReference type="EMBL" id="JAXOVC010000006">
    <property type="protein sequence ID" value="KAK4500910.1"/>
    <property type="molecule type" value="Genomic_DNA"/>
</dbReference>
<keyword evidence="3" id="KW-0949">S-adenosyl-L-methionine</keyword>
<reference evidence="5 6" key="1">
    <citation type="journal article" date="2023" name="G3 (Bethesda)">
        <title>A chromosome-level genome assembly of Zasmidium syzygii isolated from banana leaves.</title>
        <authorList>
            <person name="van Westerhoven A.C."/>
            <person name="Mehrabi R."/>
            <person name="Talebi R."/>
            <person name="Steentjes M.B.F."/>
            <person name="Corcolon B."/>
            <person name="Chong P.A."/>
            <person name="Kema G.H.J."/>
            <person name="Seidl M.F."/>
        </authorList>
    </citation>
    <scope>NUCLEOTIDE SEQUENCE [LARGE SCALE GENOMIC DNA]</scope>
    <source>
        <strain evidence="5 6">P124</strain>
    </source>
</reference>
<dbReference type="InterPro" id="IPR016461">
    <property type="entry name" value="COMT-like"/>
</dbReference>